<proteinExistence type="predicted"/>
<name>A0A1V0N3C8_9ARCH</name>
<feature type="transmembrane region" description="Helical" evidence="1">
    <location>
        <begin position="226"/>
        <end position="254"/>
    </location>
</feature>
<dbReference type="KEGG" id="fai:FAD_0667"/>
<sequence>MYIYSCVNFVVNKKRVITGVLMAAVFVMIAFVPATDNMHTAQNNTATNNILPQFEMNASTINNINSRFAQNNFENRNLNWKPVNLSKSSLLNRSSIKNFTEKYAVINNQIYLQLTINNSKMPRGARNQNTTLVGANYIEYIETTDNSLNIKSIIYRENVNKNIGNKSVYIINGKNAKLISVDPETYHQSYGWGNAWVFYASDTFQGPIGTGDFTNLMTLIGGVTGLAVGAVFAASAAIAAVAGILGAVVAFSWASFVNLHTTSQDTTVPYVEIAVSEGYWWDFWDTGAYGELGAHSNQAYNFNGQLVYSGGWLYFPFLTTEPLGTGLQITSLAPHASVWPSVSPPW</sequence>
<keyword evidence="1" id="KW-0812">Transmembrane</keyword>
<dbReference type="STRING" id="74969.FAD_0667"/>
<organism evidence="2 3">
    <name type="scientific">Ferroplasma acidiphilum</name>
    <dbReference type="NCBI Taxonomy" id="74969"/>
    <lineage>
        <taxon>Archaea</taxon>
        <taxon>Methanobacteriati</taxon>
        <taxon>Thermoplasmatota</taxon>
        <taxon>Thermoplasmata</taxon>
        <taxon>Thermoplasmatales</taxon>
        <taxon>Ferroplasmaceae</taxon>
        <taxon>Ferroplasma</taxon>
    </lineage>
</organism>
<dbReference type="AlphaFoldDB" id="A0A1V0N3C8"/>
<feature type="transmembrane region" description="Helical" evidence="1">
    <location>
        <begin position="16"/>
        <end position="34"/>
    </location>
</feature>
<dbReference type="Proteomes" id="UP000192050">
    <property type="component" value="Chromosome"/>
</dbReference>
<reference evidence="2 3" key="1">
    <citation type="submission" date="2011-10" db="EMBL/GenBank/DDBJ databases">
        <title>Metabolic and evolutionary patterns in the extreme acidophile Ferroplasma acidiphilum.</title>
        <authorList>
            <person name="Golyshina O.V."/>
            <person name="Kozyavkin S.A."/>
            <person name="Tatusov R.L."/>
            <person name="Slesarev A.I."/>
            <person name="Golyshin P.N."/>
        </authorList>
    </citation>
    <scope>NUCLEOTIDE SEQUENCE [LARGE SCALE GENOMIC DNA]</scope>
    <source>
        <strain evidence="3">Y</strain>
    </source>
</reference>
<accession>A0A1V0N3C8</accession>
<dbReference type="EMBL" id="CP015363">
    <property type="protein sequence ID" value="ARD84576.1"/>
    <property type="molecule type" value="Genomic_DNA"/>
</dbReference>
<keyword evidence="1" id="KW-0472">Membrane</keyword>
<keyword evidence="3" id="KW-1185">Reference proteome</keyword>
<keyword evidence="1" id="KW-1133">Transmembrane helix</keyword>
<evidence type="ECO:0000313" key="2">
    <source>
        <dbReference type="EMBL" id="ARD84576.1"/>
    </source>
</evidence>
<evidence type="ECO:0000313" key="3">
    <source>
        <dbReference type="Proteomes" id="UP000192050"/>
    </source>
</evidence>
<protein>
    <submittedName>
        <fullName evidence="2">Uncharacterized protein</fullName>
    </submittedName>
</protein>
<gene>
    <name evidence="2" type="ORF">FAD_0667</name>
</gene>
<evidence type="ECO:0000256" key="1">
    <source>
        <dbReference type="SAM" id="Phobius"/>
    </source>
</evidence>